<organism evidence="1">
    <name type="scientific">Kwoniella dejecticola CBS 10117</name>
    <dbReference type="NCBI Taxonomy" id="1296121"/>
    <lineage>
        <taxon>Eukaryota</taxon>
        <taxon>Fungi</taxon>
        <taxon>Dikarya</taxon>
        <taxon>Basidiomycota</taxon>
        <taxon>Agaricomycotina</taxon>
        <taxon>Tremellomycetes</taxon>
        <taxon>Tremellales</taxon>
        <taxon>Cryptococcaceae</taxon>
        <taxon>Kwoniella</taxon>
    </lineage>
</organism>
<keyword evidence="3" id="KW-1185">Reference proteome</keyword>
<dbReference type="PANTHER" id="PTHR31630:SF6">
    <property type="entry name" value="PHYTANOYL-COA DIOXYGENASE-RELATED"/>
    <property type="match status" value="1"/>
</dbReference>
<dbReference type="EMBL" id="KI894029">
    <property type="protein sequence ID" value="OBR86404.1"/>
    <property type="molecule type" value="Genomic_DNA"/>
</dbReference>
<name>A0A1A6A8M1_9TREE</name>
<evidence type="ECO:0000313" key="3">
    <source>
        <dbReference type="Proteomes" id="UP000078595"/>
    </source>
</evidence>
<gene>
    <name evidence="1" type="ORF">I303_02411</name>
    <name evidence="2" type="ORF">I303_102396</name>
</gene>
<reference evidence="1" key="1">
    <citation type="submission" date="2013-07" db="EMBL/GenBank/DDBJ databases">
        <title>The Genome Sequence of Cryptococcus dejecticola CBS10117.</title>
        <authorList>
            <consortium name="The Broad Institute Genome Sequencing Platform"/>
            <person name="Cuomo C."/>
            <person name="Litvintseva A."/>
            <person name="Chen Y."/>
            <person name="Heitman J."/>
            <person name="Sun S."/>
            <person name="Springer D."/>
            <person name="Dromer F."/>
            <person name="Young S.K."/>
            <person name="Zeng Q."/>
            <person name="Gargeya S."/>
            <person name="Fitzgerald M."/>
            <person name="Abouelleil A."/>
            <person name="Alvarado L."/>
            <person name="Berlin A.M."/>
            <person name="Chapman S.B."/>
            <person name="Dewar J."/>
            <person name="Goldberg J."/>
            <person name="Griggs A."/>
            <person name="Gujja S."/>
            <person name="Hansen M."/>
            <person name="Howarth C."/>
            <person name="Imamovic A."/>
            <person name="Larimer J."/>
            <person name="McCowan C."/>
            <person name="Murphy C."/>
            <person name="Pearson M."/>
            <person name="Priest M."/>
            <person name="Roberts A."/>
            <person name="Saif S."/>
            <person name="Shea T."/>
            <person name="Sykes S."/>
            <person name="Wortman J."/>
            <person name="Nusbaum C."/>
            <person name="Birren B."/>
        </authorList>
    </citation>
    <scope>NUCLEOTIDE SEQUENCE [LARGE SCALE GENOMIC DNA]</scope>
    <source>
        <strain evidence="1">CBS 10117</strain>
    </source>
</reference>
<reference evidence="2" key="3">
    <citation type="submission" date="2024-02" db="EMBL/GenBank/DDBJ databases">
        <title>Comparative genomics of Cryptococcus and Kwoniella reveals pathogenesis evolution and contrasting modes of karyotype evolution via chromosome fusion or intercentromeric recombination.</title>
        <authorList>
            <person name="Coelho M.A."/>
            <person name="David-Palma M."/>
            <person name="Shea T."/>
            <person name="Bowers K."/>
            <person name="McGinley-Smith S."/>
            <person name="Mohammad A.W."/>
            <person name="Gnirke A."/>
            <person name="Yurkov A.M."/>
            <person name="Nowrousian M."/>
            <person name="Sun S."/>
            <person name="Cuomo C.A."/>
            <person name="Heitman J."/>
        </authorList>
    </citation>
    <scope>NUCLEOTIDE SEQUENCE</scope>
    <source>
        <strain evidence="2">CBS 10117</strain>
    </source>
</reference>
<dbReference type="InterPro" id="IPR008775">
    <property type="entry name" value="Phytyl_CoA_dOase-like"/>
</dbReference>
<evidence type="ECO:0008006" key="4">
    <source>
        <dbReference type="Google" id="ProtNLM"/>
    </source>
</evidence>
<dbReference type="GeneID" id="28966110"/>
<reference evidence="2" key="2">
    <citation type="submission" date="2013-07" db="EMBL/GenBank/DDBJ databases">
        <authorList>
            <consortium name="The Broad Institute Genome Sequencing Platform"/>
            <person name="Cuomo C."/>
            <person name="Litvintseva A."/>
            <person name="Chen Y."/>
            <person name="Heitman J."/>
            <person name="Sun S."/>
            <person name="Springer D."/>
            <person name="Dromer F."/>
            <person name="Young S.K."/>
            <person name="Zeng Q."/>
            <person name="Gargeya S."/>
            <person name="Fitzgerald M."/>
            <person name="Abouelleil A."/>
            <person name="Alvarado L."/>
            <person name="Berlin A.M."/>
            <person name="Chapman S.B."/>
            <person name="Dewar J."/>
            <person name="Goldberg J."/>
            <person name="Griggs A."/>
            <person name="Gujja S."/>
            <person name="Hansen M."/>
            <person name="Howarth C."/>
            <person name="Imamovic A."/>
            <person name="Larimer J."/>
            <person name="McCowan C."/>
            <person name="Murphy C."/>
            <person name="Pearson M."/>
            <person name="Priest M."/>
            <person name="Roberts A."/>
            <person name="Saif S."/>
            <person name="Shea T."/>
            <person name="Sykes S."/>
            <person name="Wortman J."/>
            <person name="Nusbaum C."/>
            <person name="Birren B."/>
        </authorList>
    </citation>
    <scope>NUCLEOTIDE SEQUENCE</scope>
    <source>
        <strain evidence="2">CBS 10117</strain>
    </source>
</reference>
<sequence>MTTIVQTQNAQLAGNGTLRLRATESQSQAAPITIDLDKHFGDWRDDLARDGYVIIKGAIPQDRASDYRGDFFHWVEKWGMGFDKNDKTTWKPENLPVVKKGGMFHHSVGHESFVWKVRQEPGIVDSFSKLWGTDELLVSFDGANLSLPGSMQNPDQPAWWHIDQDPEKRGCICVQGLVNLNENGANDGGLRVLKNSHKLNDEYFTKVWNGKDGVRLPPEVQTADFFGFTEDILEWFYQNGAEWVKPEMETGDLVLWDARTAHYNIPPTGERDRCAVYTCFAPASTCSPEQLAIKQHLFEQRQMTTHWPCTHLSAKCMPILRDGKPCPYTHTKPFDEPELTDRLLKLAGVKPY</sequence>
<dbReference type="VEuPathDB" id="FungiDB:I303_02411"/>
<dbReference type="OrthoDB" id="445007at2759"/>
<dbReference type="Pfam" id="PF05721">
    <property type="entry name" value="PhyH"/>
    <property type="match status" value="1"/>
</dbReference>
<dbReference type="RefSeq" id="XP_018264246.1">
    <property type="nucleotide sequence ID" value="XM_018405752.1"/>
</dbReference>
<evidence type="ECO:0000313" key="2">
    <source>
        <dbReference type="EMBL" id="WWC59834.1"/>
    </source>
</evidence>
<evidence type="ECO:0000313" key="1">
    <source>
        <dbReference type="EMBL" id="OBR86404.1"/>
    </source>
</evidence>
<dbReference type="PANTHER" id="PTHR31630">
    <property type="entry name" value="PHYTANOYL-COA DIOXYGENASE-RELATED-RELATED"/>
    <property type="match status" value="1"/>
</dbReference>
<dbReference type="SUPFAM" id="SSF51197">
    <property type="entry name" value="Clavaminate synthase-like"/>
    <property type="match status" value="1"/>
</dbReference>
<accession>A0A1A6A8M1</accession>
<dbReference type="Proteomes" id="UP000078595">
    <property type="component" value="Chromosome 3"/>
</dbReference>
<dbReference type="EMBL" id="CP144532">
    <property type="protein sequence ID" value="WWC59834.1"/>
    <property type="molecule type" value="Genomic_DNA"/>
</dbReference>
<dbReference type="AlphaFoldDB" id="A0A1A6A8M1"/>
<dbReference type="KEGG" id="kdj:28966110"/>
<protein>
    <recommendedName>
        <fullName evidence="4">Phytanoyl-CoA dioxygenase</fullName>
    </recommendedName>
</protein>
<dbReference type="Gene3D" id="2.60.120.620">
    <property type="entry name" value="q2cbj1_9rhob like domain"/>
    <property type="match status" value="1"/>
</dbReference>
<proteinExistence type="predicted"/>